<organism evidence="1 2">
    <name type="scientific">Racocetra persica</name>
    <dbReference type="NCBI Taxonomy" id="160502"/>
    <lineage>
        <taxon>Eukaryota</taxon>
        <taxon>Fungi</taxon>
        <taxon>Fungi incertae sedis</taxon>
        <taxon>Mucoromycota</taxon>
        <taxon>Glomeromycotina</taxon>
        <taxon>Glomeromycetes</taxon>
        <taxon>Diversisporales</taxon>
        <taxon>Gigasporaceae</taxon>
        <taxon>Racocetra</taxon>
    </lineage>
</organism>
<evidence type="ECO:0000313" key="1">
    <source>
        <dbReference type="EMBL" id="CAG8693024.1"/>
    </source>
</evidence>
<evidence type="ECO:0000313" key="2">
    <source>
        <dbReference type="Proteomes" id="UP000789920"/>
    </source>
</evidence>
<comment type="caution">
    <text evidence="1">The sequence shown here is derived from an EMBL/GenBank/DDBJ whole genome shotgun (WGS) entry which is preliminary data.</text>
</comment>
<feature type="non-terminal residue" evidence="1">
    <location>
        <position position="1"/>
    </location>
</feature>
<feature type="non-terminal residue" evidence="1">
    <location>
        <position position="684"/>
    </location>
</feature>
<reference evidence="1" key="1">
    <citation type="submission" date="2021-06" db="EMBL/GenBank/DDBJ databases">
        <authorList>
            <person name="Kallberg Y."/>
            <person name="Tangrot J."/>
            <person name="Rosling A."/>
        </authorList>
    </citation>
    <scope>NUCLEOTIDE SEQUENCE</scope>
    <source>
        <strain evidence="1">MA461A</strain>
    </source>
</reference>
<accession>A0ACA9P5A5</accession>
<dbReference type="Proteomes" id="UP000789920">
    <property type="component" value="Unassembled WGS sequence"/>
</dbReference>
<protein>
    <submittedName>
        <fullName evidence="1">4557_t:CDS:1</fullName>
    </submittedName>
</protein>
<dbReference type="EMBL" id="CAJVQC010018379">
    <property type="protein sequence ID" value="CAG8693024.1"/>
    <property type="molecule type" value="Genomic_DNA"/>
</dbReference>
<keyword evidence="2" id="KW-1185">Reference proteome</keyword>
<name>A0ACA9P5A5_9GLOM</name>
<gene>
    <name evidence="1" type="ORF">RPERSI_LOCUS9644</name>
</gene>
<proteinExistence type="predicted"/>
<sequence>KVKSHLFLSRIMADDKNYSQVEKLLTKFNIEEFNYSQCKNRKLIGRGGFSLVYSIVYHEKSYALKCLNNNLGYDDKSVKLLERELRLHKIDHPNVIKFHGITRALEIGKGLREKTIDNTPSNYVNLYNKCWSFEPSQRPSLEFVLNELETLQTEDVTHIEHELFIDQFDLNKGRNYINQDLVLETDSVVGNNGNLKKEKINLPIPIIYLPKETGIETQYNDVQIHIPILTLHYQCDATKEFVQDIRDAIEHLDSTERSRVLEEKFNDYGNYLVTSATVGGIITIKNWSEIDDANRSRLKTYLQWSIEYAKGIRLKNFEDALIDDLNVYINSKKVQNAGDLFRWIKDLYNYECLEIISYEKFKPTYQLLPEDLVQKTLEYSNIQHIDESELISRTHSQYDKKSVLEWVTSSKLPLMLSSKLPLMLYICDWIQDYSLNYGIILQRSKLGRAKKSAFKFLREPKITQINKITIILTQPKTRQEAYLLENGIILKEEDGIELDKIPFTEHNLIPDIPLENFKNTKKQFSNAIYCQIIFHTIKISFDLSDIKYLPEFLNAVDSTLQDQNEPSKSETLRKLFGEDYGHLLPKTLTLGGVLSKKYISNNYPANIPTQQLDLKDDDPDIHQKIENLLEIWNKEFNDVNTSYFLNNEGDIIYRNNIGDWIKTLAAEPKSWSIVSLEDWMQIYK</sequence>